<dbReference type="EMBL" id="QHJQ01000004">
    <property type="protein sequence ID" value="PXA04276.1"/>
    <property type="molecule type" value="Genomic_DNA"/>
</dbReference>
<keyword evidence="2" id="KW-1185">Reference proteome</keyword>
<sequence>MDLYHTTDADGVTLLNPDTQSMRDLLAKLDEPAADEAEHPDVSLVHDPSAWSMSVFPSGTVTFENLDDDDDAPLYMNNVSRKEALQMWLELSRGEIDRLRGRNWSREKC</sequence>
<name>A0A317ZFL0_9BACT</name>
<comment type="caution">
    <text evidence="1">The sequence shown here is derived from an EMBL/GenBank/DDBJ whole genome shotgun (WGS) entry which is preliminary data.</text>
</comment>
<dbReference type="OrthoDB" id="193476at2"/>
<proteinExistence type="predicted"/>
<dbReference type="RefSeq" id="WP_110130729.1">
    <property type="nucleotide sequence ID" value="NZ_QHJQ01000004.1"/>
</dbReference>
<evidence type="ECO:0000313" key="1">
    <source>
        <dbReference type="EMBL" id="PXA04276.1"/>
    </source>
</evidence>
<gene>
    <name evidence="1" type="ORF">DDZ13_06995</name>
</gene>
<reference evidence="1 2" key="1">
    <citation type="submission" date="2018-05" db="EMBL/GenBank/DDBJ databases">
        <title>Coraliomargarita sinensis sp. nov., isolated from a marine solar saltern.</title>
        <authorList>
            <person name="Zhou L.Y."/>
        </authorList>
    </citation>
    <scope>NUCLEOTIDE SEQUENCE [LARGE SCALE GENOMIC DNA]</scope>
    <source>
        <strain evidence="1 2">WN38</strain>
    </source>
</reference>
<organism evidence="1 2">
    <name type="scientific">Coraliomargarita sinensis</name>
    <dbReference type="NCBI Taxonomy" id="2174842"/>
    <lineage>
        <taxon>Bacteria</taxon>
        <taxon>Pseudomonadati</taxon>
        <taxon>Verrucomicrobiota</taxon>
        <taxon>Opitutia</taxon>
        <taxon>Puniceicoccales</taxon>
        <taxon>Coraliomargaritaceae</taxon>
        <taxon>Coraliomargarita</taxon>
    </lineage>
</organism>
<dbReference type="InParanoid" id="A0A317ZFL0"/>
<accession>A0A317ZFL0</accession>
<dbReference type="AlphaFoldDB" id="A0A317ZFL0"/>
<protein>
    <submittedName>
        <fullName evidence="1">Uncharacterized protein</fullName>
    </submittedName>
</protein>
<evidence type="ECO:0000313" key="2">
    <source>
        <dbReference type="Proteomes" id="UP000247099"/>
    </source>
</evidence>
<dbReference type="Proteomes" id="UP000247099">
    <property type="component" value="Unassembled WGS sequence"/>
</dbReference>